<dbReference type="EMBL" id="KN776496">
    <property type="protein sequence ID" value="KIH44643.1"/>
    <property type="molecule type" value="Genomic_DNA"/>
</dbReference>
<feature type="chain" id="PRO_5002146057" evidence="2">
    <location>
        <begin position="26"/>
        <end position="66"/>
    </location>
</feature>
<feature type="non-terminal residue" evidence="4">
    <location>
        <position position="66"/>
    </location>
</feature>
<dbReference type="Pfam" id="PF01484">
    <property type="entry name" value="Col_cuticle_N"/>
    <property type="match status" value="1"/>
</dbReference>
<feature type="domain" description="Nematode cuticle collagen N-terminal" evidence="3">
    <location>
        <begin position="2"/>
        <end position="52"/>
    </location>
</feature>
<evidence type="ECO:0000256" key="2">
    <source>
        <dbReference type="SAM" id="SignalP"/>
    </source>
</evidence>
<keyword evidence="4" id="KW-0176">Collagen</keyword>
<accession>A0A0C2BLH8</accession>
<keyword evidence="2" id="KW-0732">Signal</keyword>
<dbReference type="AlphaFoldDB" id="A0A0C2BLH8"/>
<dbReference type="InterPro" id="IPR002486">
    <property type="entry name" value="Col_cuticle_N"/>
</dbReference>
<dbReference type="SMART" id="SM01088">
    <property type="entry name" value="Col_cuticle_N"/>
    <property type="match status" value="1"/>
</dbReference>
<dbReference type="GO" id="GO:0042302">
    <property type="term" value="F:structural constituent of cuticle"/>
    <property type="evidence" value="ECO:0007669"/>
    <property type="project" value="InterPro"/>
</dbReference>
<dbReference type="OrthoDB" id="5899074at2759"/>
<protein>
    <submittedName>
        <fullName evidence="4">Nematode cuticle collagen domain protein</fullName>
    </submittedName>
</protein>
<sequence>MALALSSMAAVSMLGSLAFVGFILSDIDDFVVNSNDALKEFEFFERAAWNDMLFERPMEWRQRKRP</sequence>
<dbReference type="Proteomes" id="UP000054047">
    <property type="component" value="Unassembled WGS sequence"/>
</dbReference>
<organism evidence="4 5">
    <name type="scientific">Ancylostoma duodenale</name>
    <dbReference type="NCBI Taxonomy" id="51022"/>
    <lineage>
        <taxon>Eukaryota</taxon>
        <taxon>Metazoa</taxon>
        <taxon>Ecdysozoa</taxon>
        <taxon>Nematoda</taxon>
        <taxon>Chromadorea</taxon>
        <taxon>Rhabditida</taxon>
        <taxon>Rhabditina</taxon>
        <taxon>Rhabditomorpha</taxon>
        <taxon>Strongyloidea</taxon>
        <taxon>Ancylostomatidae</taxon>
        <taxon>Ancylostomatinae</taxon>
        <taxon>Ancylostoma</taxon>
    </lineage>
</organism>
<keyword evidence="5" id="KW-1185">Reference proteome</keyword>
<name>A0A0C2BLH8_9BILA</name>
<evidence type="ECO:0000313" key="4">
    <source>
        <dbReference type="EMBL" id="KIH44643.1"/>
    </source>
</evidence>
<reference evidence="4 5" key="1">
    <citation type="submission" date="2013-12" db="EMBL/GenBank/DDBJ databases">
        <title>Draft genome of the parsitic nematode Ancylostoma duodenale.</title>
        <authorList>
            <person name="Mitreva M."/>
        </authorList>
    </citation>
    <scope>NUCLEOTIDE SEQUENCE [LARGE SCALE GENOMIC DNA]</scope>
    <source>
        <strain evidence="4 5">Zhejiang</strain>
    </source>
</reference>
<gene>
    <name evidence="4" type="ORF">ANCDUO_25331</name>
</gene>
<keyword evidence="1" id="KW-0677">Repeat</keyword>
<dbReference type="GO" id="GO:0005581">
    <property type="term" value="C:collagen trimer"/>
    <property type="evidence" value="ECO:0007669"/>
    <property type="project" value="UniProtKB-KW"/>
</dbReference>
<evidence type="ECO:0000259" key="3">
    <source>
        <dbReference type="SMART" id="SM01088"/>
    </source>
</evidence>
<feature type="signal peptide" evidence="2">
    <location>
        <begin position="1"/>
        <end position="25"/>
    </location>
</feature>
<proteinExistence type="predicted"/>
<evidence type="ECO:0000313" key="5">
    <source>
        <dbReference type="Proteomes" id="UP000054047"/>
    </source>
</evidence>
<evidence type="ECO:0000256" key="1">
    <source>
        <dbReference type="ARBA" id="ARBA00022737"/>
    </source>
</evidence>